<organism evidence="1">
    <name type="scientific">Arundo donax</name>
    <name type="common">Giant reed</name>
    <name type="synonym">Donax arundinaceus</name>
    <dbReference type="NCBI Taxonomy" id="35708"/>
    <lineage>
        <taxon>Eukaryota</taxon>
        <taxon>Viridiplantae</taxon>
        <taxon>Streptophyta</taxon>
        <taxon>Embryophyta</taxon>
        <taxon>Tracheophyta</taxon>
        <taxon>Spermatophyta</taxon>
        <taxon>Magnoliopsida</taxon>
        <taxon>Liliopsida</taxon>
        <taxon>Poales</taxon>
        <taxon>Poaceae</taxon>
        <taxon>PACMAD clade</taxon>
        <taxon>Arundinoideae</taxon>
        <taxon>Arundineae</taxon>
        <taxon>Arundo</taxon>
    </lineage>
</organism>
<sequence length="43" mass="5080">MKLRISPSNKMLFSTWARTAYSSIKEFSEMRELHSDALFLVEK</sequence>
<dbReference type="AlphaFoldDB" id="A0A0A9FVQ7"/>
<proteinExistence type="predicted"/>
<protein>
    <submittedName>
        <fullName evidence="1">Uncharacterized protein</fullName>
    </submittedName>
</protein>
<reference evidence="1" key="1">
    <citation type="submission" date="2014-09" db="EMBL/GenBank/DDBJ databases">
        <authorList>
            <person name="Magalhaes I.L.F."/>
            <person name="Oliveira U."/>
            <person name="Santos F.R."/>
            <person name="Vidigal T.H.D.A."/>
            <person name="Brescovit A.D."/>
            <person name="Santos A.J."/>
        </authorList>
    </citation>
    <scope>NUCLEOTIDE SEQUENCE</scope>
    <source>
        <tissue evidence="1">Shoot tissue taken approximately 20 cm above the soil surface</tissue>
    </source>
</reference>
<name>A0A0A9FVQ7_ARUDO</name>
<reference evidence="1" key="2">
    <citation type="journal article" date="2015" name="Data Brief">
        <title>Shoot transcriptome of the giant reed, Arundo donax.</title>
        <authorList>
            <person name="Barrero R.A."/>
            <person name="Guerrero F.D."/>
            <person name="Moolhuijzen P."/>
            <person name="Goolsby J.A."/>
            <person name="Tidwell J."/>
            <person name="Bellgard S.E."/>
            <person name="Bellgard M.I."/>
        </authorList>
    </citation>
    <scope>NUCLEOTIDE SEQUENCE</scope>
    <source>
        <tissue evidence="1">Shoot tissue taken approximately 20 cm above the soil surface</tissue>
    </source>
</reference>
<accession>A0A0A9FVQ7</accession>
<evidence type="ECO:0000313" key="1">
    <source>
        <dbReference type="EMBL" id="JAE12413.1"/>
    </source>
</evidence>
<dbReference type="EMBL" id="GBRH01185483">
    <property type="protein sequence ID" value="JAE12413.1"/>
    <property type="molecule type" value="Transcribed_RNA"/>
</dbReference>